<dbReference type="SMART" id="SM00398">
    <property type="entry name" value="HMG"/>
    <property type="match status" value="1"/>
</dbReference>
<dbReference type="InterPro" id="IPR009071">
    <property type="entry name" value="HMG_box_dom"/>
</dbReference>
<dbReference type="InterPro" id="IPR036910">
    <property type="entry name" value="HMG_box_dom_sf"/>
</dbReference>
<keyword evidence="1" id="KW-0539">Nucleus</keyword>
<evidence type="ECO:0000256" key="2">
    <source>
        <dbReference type="SAM" id="MobiDB-lite"/>
    </source>
</evidence>
<gene>
    <name evidence="4" type="ORF">LPJ64_004718</name>
</gene>
<dbReference type="Pfam" id="PF00505">
    <property type="entry name" value="HMG_box"/>
    <property type="match status" value="1"/>
</dbReference>
<feature type="DNA-binding region" description="HMG box" evidence="1">
    <location>
        <begin position="165"/>
        <end position="233"/>
    </location>
</feature>
<protein>
    <recommendedName>
        <fullName evidence="3">HMG box domain-containing protein</fullName>
    </recommendedName>
</protein>
<dbReference type="AlphaFoldDB" id="A0A9W7XIL8"/>
<dbReference type="SUPFAM" id="SSF47095">
    <property type="entry name" value="HMG-box"/>
    <property type="match status" value="1"/>
</dbReference>
<evidence type="ECO:0000259" key="3">
    <source>
        <dbReference type="PROSITE" id="PS50118"/>
    </source>
</evidence>
<dbReference type="CDD" id="cd01389">
    <property type="entry name" value="HMG-box_ROX1-like"/>
    <property type="match status" value="1"/>
</dbReference>
<dbReference type="Gene3D" id="1.10.30.10">
    <property type="entry name" value="High mobility group box domain"/>
    <property type="match status" value="1"/>
</dbReference>
<evidence type="ECO:0000256" key="1">
    <source>
        <dbReference type="PROSITE-ProRule" id="PRU00267"/>
    </source>
</evidence>
<evidence type="ECO:0000313" key="4">
    <source>
        <dbReference type="EMBL" id="KAJ1643520.1"/>
    </source>
</evidence>
<name>A0A9W7XIL8_9FUNG</name>
<sequence length="518" mass="54220">MADFNYMYANQAFGGNQMSSMGYAGSIMGAPTGAEQQMAMFGAYGNTGHMAKSMPSQPAAPGTQTFSSQVLSDSSSFVYCFDEASGTHSEHNVRQMVASDMSVFIEHMPGYHLVFIPVGCNVNMATREMMGGHSFSMAGNSHGGSRKGSNGKGNGAKAHAVVEKTSKPSNAFIMYRNHKIEELRQQMPDINQIEISREAGKWWRAESDEVKKHFQDKYREEKLAYDLKKSKRSRADSSAGLSDDLTADGETMAPKKKKSKTSRNSNSFSLGLSSGSGGAKPRSQTMPSNMFNSSNARLGIMTDLRKQMAARNSSVSSASISGGMYLDGSTPQESPHLYHSYADLSSSSALGQQNSMVSMQTLVSSQDAPSFIGGGSSVHMFPSGSSYTAVDSDGSDPSGMADQSAAMAAAAAAAAHMGDSSDLASSLVSAGLPVSIHMSHEDLAAAASMAASAAMAGNSFYTADVTHDNDGSQWGTQSVPSFGGINPADTHNGSAAETNESAAALVQAALTSVVDSSS</sequence>
<keyword evidence="5" id="KW-1185">Reference proteome</keyword>
<feature type="region of interest" description="Disordered" evidence="2">
    <location>
        <begin position="228"/>
        <end position="293"/>
    </location>
</feature>
<dbReference type="PROSITE" id="PS50118">
    <property type="entry name" value="HMG_BOX_2"/>
    <property type="match status" value="1"/>
</dbReference>
<feature type="compositionally biased region" description="Polar residues" evidence="2">
    <location>
        <begin position="282"/>
        <end position="293"/>
    </location>
</feature>
<reference evidence="4" key="1">
    <citation type="submission" date="2022-07" db="EMBL/GenBank/DDBJ databases">
        <title>Phylogenomic reconstructions and comparative analyses of Kickxellomycotina fungi.</title>
        <authorList>
            <person name="Reynolds N.K."/>
            <person name="Stajich J.E."/>
            <person name="Barry K."/>
            <person name="Grigoriev I.V."/>
            <person name="Crous P."/>
            <person name="Smith M.E."/>
        </authorList>
    </citation>
    <scope>NUCLEOTIDE SEQUENCE</scope>
    <source>
        <strain evidence="4">NBRC 105413</strain>
    </source>
</reference>
<dbReference type="GO" id="GO:0005634">
    <property type="term" value="C:nucleus"/>
    <property type="evidence" value="ECO:0007669"/>
    <property type="project" value="UniProtKB-UniRule"/>
</dbReference>
<dbReference type="GO" id="GO:0003677">
    <property type="term" value="F:DNA binding"/>
    <property type="evidence" value="ECO:0007669"/>
    <property type="project" value="UniProtKB-UniRule"/>
</dbReference>
<feature type="compositionally biased region" description="Low complexity" evidence="2">
    <location>
        <begin position="262"/>
        <end position="273"/>
    </location>
</feature>
<keyword evidence="1" id="KW-0238">DNA-binding</keyword>
<feature type="region of interest" description="Disordered" evidence="2">
    <location>
        <begin position="136"/>
        <end position="163"/>
    </location>
</feature>
<feature type="domain" description="HMG box" evidence="3">
    <location>
        <begin position="165"/>
        <end position="233"/>
    </location>
</feature>
<accession>A0A9W7XIL8</accession>
<comment type="caution">
    <text evidence="4">The sequence shown here is derived from an EMBL/GenBank/DDBJ whole genome shotgun (WGS) entry which is preliminary data.</text>
</comment>
<dbReference type="EMBL" id="JANBOH010000247">
    <property type="protein sequence ID" value="KAJ1643520.1"/>
    <property type="molecule type" value="Genomic_DNA"/>
</dbReference>
<dbReference type="Proteomes" id="UP001145021">
    <property type="component" value="Unassembled WGS sequence"/>
</dbReference>
<organism evidence="4 5">
    <name type="scientific">Coemansia asiatica</name>
    <dbReference type="NCBI Taxonomy" id="1052880"/>
    <lineage>
        <taxon>Eukaryota</taxon>
        <taxon>Fungi</taxon>
        <taxon>Fungi incertae sedis</taxon>
        <taxon>Zoopagomycota</taxon>
        <taxon>Kickxellomycotina</taxon>
        <taxon>Kickxellomycetes</taxon>
        <taxon>Kickxellales</taxon>
        <taxon>Kickxellaceae</taxon>
        <taxon>Coemansia</taxon>
    </lineage>
</organism>
<evidence type="ECO:0000313" key="5">
    <source>
        <dbReference type="Proteomes" id="UP001145021"/>
    </source>
</evidence>
<proteinExistence type="predicted"/>